<reference evidence="3" key="1">
    <citation type="submission" date="2021-05" db="EMBL/GenBank/DDBJ databases">
        <title>Complete genome sequence of the cellulolytic planctomycete Telmatocola sphagniphila SP2T and characterization of the first cellulase from planctomycetes.</title>
        <authorList>
            <person name="Rakitin A.L."/>
            <person name="Beletsky A.V."/>
            <person name="Naumoff D.G."/>
            <person name="Kulichevskaya I.S."/>
            <person name="Mardanov A.V."/>
            <person name="Ravin N.V."/>
            <person name="Dedysh S.N."/>
        </authorList>
    </citation>
    <scope>NUCLEOTIDE SEQUENCE</scope>
    <source>
        <strain evidence="3">SP2T</strain>
    </source>
</reference>
<dbReference type="AlphaFoldDB" id="A0A8E6EW15"/>
<dbReference type="SUPFAM" id="SSF56954">
    <property type="entry name" value="Outer membrane efflux proteins (OEP)"/>
    <property type="match status" value="1"/>
</dbReference>
<dbReference type="GO" id="GO:0015562">
    <property type="term" value="F:efflux transmembrane transporter activity"/>
    <property type="evidence" value="ECO:0007669"/>
    <property type="project" value="InterPro"/>
</dbReference>
<sequence length="501" mass="54564">MYSLIRKGLLAASAGAIGVGCAQVPRANTSAPEIPTATTSLKPALSSASAQVPPSVAGTTTAPVVASSGAKPAAVLVEQPIGMKTQLPAASDIRQTSFLQTEVKSLVDASKSNQPLTLEYFENLADQMNPIMKRDRAAIDSSKGSAIQAGVMPNPQFNANNPFTYNGRNTTLNAGFTQEIPVMGKKRLDQAAANEATRQAELTYKQNRLSLLAQVRQQYYQVLIDQKRIEVLKEIVEIVKKSYETVEKIKKAGDKATYDVLALKVDYDTTRAKLKNAEAILDGDRKQLESLVGVPGCVTGTLIGNVTGPYPVFDEKAVLLFVTQEHTQIKAAQSVVQQNRLLQRRAEIDPYPNPTIGPAYQFGLVPGQQNTDQFWLNLSFTIPVWDRNQGNIRAARANVSSSIENIDSIRLTLVNQAENLLSQYLAAKETVDSFEKGILADSKEAARLIKAGLDNGIFDFATYLQIQRTAIQANSDYIDALQNLWTNAAQLSGLMQMEKFP</sequence>
<dbReference type="Proteomes" id="UP000676194">
    <property type="component" value="Chromosome"/>
</dbReference>
<dbReference type="PROSITE" id="PS51257">
    <property type="entry name" value="PROKAR_LIPOPROTEIN"/>
    <property type="match status" value="1"/>
</dbReference>
<evidence type="ECO:0000313" key="4">
    <source>
        <dbReference type="Proteomes" id="UP000676194"/>
    </source>
</evidence>
<organism evidence="3 4">
    <name type="scientific">Telmatocola sphagniphila</name>
    <dbReference type="NCBI Taxonomy" id="1123043"/>
    <lineage>
        <taxon>Bacteria</taxon>
        <taxon>Pseudomonadati</taxon>
        <taxon>Planctomycetota</taxon>
        <taxon>Planctomycetia</taxon>
        <taxon>Gemmatales</taxon>
        <taxon>Gemmataceae</taxon>
    </lineage>
</organism>
<dbReference type="InterPro" id="IPR003423">
    <property type="entry name" value="OMP_efflux"/>
</dbReference>
<dbReference type="KEGG" id="tsph:KIH39_14650"/>
<evidence type="ECO:0000313" key="3">
    <source>
        <dbReference type="EMBL" id="QVL30098.1"/>
    </source>
</evidence>
<evidence type="ECO:0000256" key="2">
    <source>
        <dbReference type="SAM" id="SignalP"/>
    </source>
</evidence>
<dbReference type="Pfam" id="PF02321">
    <property type="entry name" value="OEP"/>
    <property type="match status" value="2"/>
</dbReference>
<dbReference type="PANTHER" id="PTHR30203">
    <property type="entry name" value="OUTER MEMBRANE CATION EFFLUX PROTEIN"/>
    <property type="match status" value="1"/>
</dbReference>
<dbReference type="PANTHER" id="PTHR30203:SF24">
    <property type="entry name" value="BLR4935 PROTEIN"/>
    <property type="match status" value="1"/>
</dbReference>
<feature type="chain" id="PRO_5034943903" evidence="2">
    <location>
        <begin position="23"/>
        <end position="501"/>
    </location>
</feature>
<protein>
    <submittedName>
        <fullName evidence="3">TolC family protein</fullName>
    </submittedName>
</protein>
<proteinExistence type="inferred from homology"/>
<evidence type="ECO:0000256" key="1">
    <source>
        <dbReference type="ARBA" id="ARBA00007613"/>
    </source>
</evidence>
<dbReference type="InterPro" id="IPR010131">
    <property type="entry name" value="MdtP/NodT-like"/>
</dbReference>
<dbReference type="Gene3D" id="1.20.1600.10">
    <property type="entry name" value="Outer membrane efflux proteins (OEP)"/>
    <property type="match status" value="1"/>
</dbReference>
<keyword evidence="4" id="KW-1185">Reference proteome</keyword>
<feature type="signal peptide" evidence="2">
    <location>
        <begin position="1"/>
        <end position="22"/>
    </location>
</feature>
<name>A0A8E6EW15_9BACT</name>
<comment type="similarity">
    <text evidence="1">Belongs to the outer membrane factor (OMF) (TC 1.B.17) family.</text>
</comment>
<gene>
    <name evidence="3" type="ORF">KIH39_14650</name>
</gene>
<dbReference type="EMBL" id="CP074694">
    <property type="protein sequence ID" value="QVL30098.1"/>
    <property type="molecule type" value="Genomic_DNA"/>
</dbReference>
<dbReference type="RefSeq" id="WP_213493982.1">
    <property type="nucleotide sequence ID" value="NZ_CP074694.1"/>
</dbReference>
<keyword evidence="2" id="KW-0732">Signal</keyword>
<accession>A0A8E6EW15</accession>